<keyword evidence="7" id="KW-1185">Reference proteome</keyword>
<dbReference type="Gene3D" id="6.10.140.2220">
    <property type="match status" value="1"/>
</dbReference>
<dbReference type="Pfam" id="PF14737">
    <property type="entry name" value="DUF4470"/>
    <property type="match status" value="1"/>
</dbReference>
<evidence type="ECO:0000256" key="4">
    <source>
        <dbReference type="PROSITE-ProRule" id="PRU00134"/>
    </source>
</evidence>
<evidence type="ECO:0000256" key="2">
    <source>
        <dbReference type="ARBA" id="ARBA00022771"/>
    </source>
</evidence>
<dbReference type="GO" id="GO:0008270">
    <property type="term" value="F:zinc ion binding"/>
    <property type="evidence" value="ECO:0007669"/>
    <property type="project" value="UniProtKB-KW"/>
</dbReference>
<reference evidence="6 7" key="1">
    <citation type="submission" date="2016-06" db="EMBL/GenBank/DDBJ databases">
        <title>Comparative genomics of the ectomycorrhizal sister species Rhizopogon vinicolor and Rhizopogon vesiculosus (Basidiomycota: Boletales) reveals a divergence of the mating type B locus.</title>
        <authorList>
            <consortium name="DOE Joint Genome Institute"/>
            <person name="Mujic A.B."/>
            <person name="Kuo A."/>
            <person name="Tritt A."/>
            <person name="Lipzen A."/>
            <person name="Chen C."/>
            <person name="Johnson J."/>
            <person name="Sharma A."/>
            <person name="Barry K."/>
            <person name="Grigoriev I.V."/>
            <person name="Spatafora J.W."/>
        </authorList>
    </citation>
    <scope>NUCLEOTIDE SEQUENCE [LARGE SCALE GENOMIC DNA]</scope>
    <source>
        <strain evidence="6 7">AM-OR11-026</strain>
    </source>
</reference>
<keyword evidence="1" id="KW-0479">Metal-binding</keyword>
<dbReference type="AlphaFoldDB" id="A0A1B7MKV9"/>
<dbReference type="PROSITE" id="PS50865">
    <property type="entry name" value="ZF_MYND_2"/>
    <property type="match status" value="1"/>
</dbReference>
<accession>A0A1B7MKV9</accession>
<protein>
    <recommendedName>
        <fullName evidence="5">MYND-type domain-containing protein</fullName>
    </recommendedName>
</protein>
<dbReference type="Proteomes" id="UP000092154">
    <property type="component" value="Unassembled WGS sequence"/>
</dbReference>
<keyword evidence="2 4" id="KW-0863">Zinc-finger</keyword>
<evidence type="ECO:0000313" key="7">
    <source>
        <dbReference type="Proteomes" id="UP000092154"/>
    </source>
</evidence>
<evidence type="ECO:0000256" key="1">
    <source>
        <dbReference type="ARBA" id="ARBA00022723"/>
    </source>
</evidence>
<dbReference type="InterPro" id="IPR027974">
    <property type="entry name" value="DUF4470"/>
</dbReference>
<dbReference type="InParanoid" id="A0A1B7MKV9"/>
<evidence type="ECO:0000256" key="3">
    <source>
        <dbReference type="ARBA" id="ARBA00022833"/>
    </source>
</evidence>
<evidence type="ECO:0000259" key="5">
    <source>
        <dbReference type="PROSITE" id="PS50865"/>
    </source>
</evidence>
<dbReference type="STRING" id="1314800.A0A1B7MKV9"/>
<sequence>MSFRAFCNAMSRLPTPWDAIAALSAFMQDTSTTSSLTTMPPDPSTSGEFADFDASDPKWDAIAALSAFMQDTSTTSSLRTIPPDPSTSGKFAEFDASDPKRAFEACRTMKPKFPPPEMLPCANVEVARYKVCPKQGTKACSACKLVSYCSKECQKNHWCIHKQDCKNPLKSNDWKPAWVVENRLPMSFFSKPGDGFPMQADEFSKGISLWGNVPAIDLINLGKNENDASQDFSIALIASGDLRHVVETINSLPDDYSGHLQVLINDVTLPVVARNIAILLILGTVSDETMAADIALHFWYSAFIPAEYGNKILAIVTSSLLRESEEPQPLGPRSSMNCLIPKEAMQFFQRFGSIASISMADAQNEYDRVRNASSRGDFRHRMYSKLKPSHRVAFQEFRRFGIVLPFGAVNAHFNIPNASLFSTDGKWLQTDYADPLEGWDIGQILEAGRAHGAQPEDIYGCLYFFLSDQLWTFARRLREFRISFRIVTTEAIHLSSIIRDDVLSPFGIPASIRFDRIEVSNILDVNYVGIGDVLTHWGPLLKDSRTAALVGYFMNWGFLQPNGDAQSAGHIEIKKIIDTFMEKGRFPGIGPGGRVSHPRDLQIGLFLIANEMNVAYDNSKAFSQFLKQQNLENLLRKTKLKLRTTRTLVPHRYGVPLDAAPNAVPEFADNESWYNFTQLQSFTWMERFVEFGHA</sequence>
<evidence type="ECO:0000313" key="6">
    <source>
        <dbReference type="EMBL" id="OAX33222.1"/>
    </source>
</evidence>
<dbReference type="SUPFAM" id="SSF144232">
    <property type="entry name" value="HIT/MYND zinc finger-like"/>
    <property type="match status" value="1"/>
</dbReference>
<dbReference type="Pfam" id="PF01753">
    <property type="entry name" value="zf-MYND"/>
    <property type="match status" value="1"/>
</dbReference>
<dbReference type="InterPro" id="IPR002893">
    <property type="entry name" value="Znf_MYND"/>
</dbReference>
<proteinExistence type="predicted"/>
<feature type="domain" description="MYND-type" evidence="5">
    <location>
        <begin position="129"/>
        <end position="165"/>
    </location>
</feature>
<name>A0A1B7MKV9_9AGAM</name>
<dbReference type="EMBL" id="KV448810">
    <property type="protein sequence ID" value="OAX33222.1"/>
    <property type="molecule type" value="Genomic_DNA"/>
</dbReference>
<dbReference type="OrthoDB" id="5282002at2759"/>
<keyword evidence="3" id="KW-0862">Zinc</keyword>
<organism evidence="6 7">
    <name type="scientific">Rhizopogon vinicolor AM-OR11-026</name>
    <dbReference type="NCBI Taxonomy" id="1314800"/>
    <lineage>
        <taxon>Eukaryota</taxon>
        <taxon>Fungi</taxon>
        <taxon>Dikarya</taxon>
        <taxon>Basidiomycota</taxon>
        <taxon>Agaricomycotina</taxon>
        <taxon>Agaricomycetes</taxon>
        <taxon>Agaricomycetidae</taxon>
        <taxon>Boletales</taxon>
        <taxon>Suillineae</taxon>
        <taxon>Rhizopogonaceae</taxon>
        <taxon>Rhizopogon</taxon>
    </lineage>
</organism>
<gene>
    <name evidence="6" type="ORF">K503DRAFT_775839</name>
</gene>